<name>A0ABS2DSH2_9BURK</name>
<protein>
    <submittedName>
        <fullName evidence="2">Uncharacterized protein</fullName>
    </submittedName>
</protein>
<evidence type="ECO:0000313" key="3">
    <source>
        <dbReference type="Proteomes" id="UP000715095"/>
    </source>
</evidence>
<dbReference type="Proteomes" id="UP000715095">
    <property type="component" value="Unassembled WGS sequence"/>
</dbReference>
<sequence>MTVVQTDYSNRYYEVDAAFKTTGTDTPDAVGGDEEITESVRNHPMHTALPGLPPGIECPLGGTPSLGASVLALTGELADEMRRMATEQRMMESRAIVSEMKSQANEMREQARTAFWTNLAGAALSFAAAGISIFGSVRAGKLGSQVAEGISDATAKAQRQASEIQQTLQLYQGISQVGQTAGSTTQSLGQSVSTWYEAAIKEMDATIEGMRASVSQLESLDEALKEVIRKATESQQAIQESMNQTRTRILS</sequence>
<dbReference type="EMBL" id="JACJJC010000010">
    <property type="protein sequence ID" value="MBM6704297.1"/>
    <property type="molecule type" value="Genomic_DNA"/>
</dbReference>
<evidence type="ECO:0000313" key="2">
    <source>
        <dbReference type="EMBL" id="MBM6704297.1"/>
    </source>
</evidence>
<organism evidence="2 3">
    <name type="scientific">Sutterella massiliensis</name>
    <dbReference type="NCBI Taxonomy" id="1816689"/>
    <lineage>
        <taxon>Bacteria</taxon>
        <taxon>Pseudomonadati</taxon>
        <taxon>Pseudomonadota</taxon>
        <taxon>Betaproteobacteria</taxon>
        <taxon>Burkholderiales</taxon>
        <taxon>Sutterellaceae</taxon>
        <taxon>Sutterella</taxon>
    </lineage>
</organism>
<dbReference type="RefSeq" id="WP_205102907.1">
    <property type="nucleotide sequence ID" value="NZ_JACJJC010000010.1"/>
</dbReference>
<gene>
    <name evidence="2" type="ORF">H6A60_07355</name>
</gene>
<keyword evidence="3" id="KW-1185">Reference proteome</keyword>
<keyword evidence="1" id="KW-0175">Coiled coil</keyword>
<proteinExistence type="predicted"/>
<feature type="coiled-coil region" evidence="1">
    <location>
        <begin position="217"/>
        <end position="244"/>
    </location>
</feature>
<accession>A0ABS2DSH2</accession>
<reference evidence="2 3" key="1">
    <citation type="journal article" date="2021" name="Sci. Rep.">
        <title>The distribution of antibiotic resistance genes in chicken gut microbiota commensals.</title>
        <authorList>
            <person name="Juricova H."/>
            <person name="Matiasovicova J."/>
            <person name="Kubasova T."/>
            <person name="Cejkova D."/>
            <person name="Rychlik I."/>
        </authorList>
    </citation>
    <scope>NUCLEOTIDE SEQUENCE [LARGE SCALE GENOMIC DNA]</scope>
    <source>
        <strain evidence="2 3">An829</strain>
    </source>
</reference>
<evidence type="ECO:0000256" key="1">
    <source>
        <dbReference type="SAM" id="Coils"/>
    </source>
</evidence>
<comment type="caution">
    <text evidence="2">The sequence shown here is derived from an EMBL/GenBank/DDBJ whole genome shotgun (WGS) entry which is preliminary data.</text>
</comment>